<keyword evidence="1" id="KW-0812">Transmembrane</keyword>
<reference evidence="3" key="1">
    <citation type="submission" date="2017-09" db="EMBL/GenBank/DDBJ databases">
        <title>Depth-based differentiation of microbial function through sediment-hosted aquifers and enrichment of novel symbionts in the deep terrestrial subsurface.</title>
        <authorList>
            <person name="Probst A.J."/>
            <person name="Ladd B."/>
            <person name="Jarett J.K."/>
            <person name="Geller-Mcgrath D.E."/>
            <person name="Sieber C.M.K."/>
            <person name="Emerson J.B."/>
            <person name="Anantharaman K."/>
            <person name="Thomas B.C."/>
            <person name="Malmstrom R."/>
            <person name="Stieglmeier M."/>
            <person name="Klingl A."/>
            <person name="Woyke T."/>
            <person name="Ryan C.M."/>
            <person name="Banfield J.F."/>
        </authorList>
    </citation>
    <scope>NUCLEOTIDE SEQUENCE [LARGE SCALE GENOMIC DNA]</scope>
</reference>
<dbReference type="PANTHER" id="PTHR37304:SF1">
    <property type="entry name" value="MEMBRANE PROTEIN"/>
    <property type="match status" value="1"/>
</dbReference>
<feature type="transmembrane region" description="Helical" evidence="1">
    <location>
        <begin position="42"/>
        <end position="61"/>
    </location>
</feature>
<evidence type="ECO:0000313" key="2">
    <source>
        <dbReference type="EMBL" id="PIR74498.1"/>
    </source>
</evidence>
<feature type="transmembrane region" description="Helical" evidence="1">
    <location>
        <begin position="7"/>
        <end position="30"/>
    </location>
</feature>
<sequence length="68" mass="7325">MCGGHMVSMWLVVIGALNWGLVGAFDFNLVNRLLGSVSWLERLVYILVGLAGIMMLLAGGCKKCKVAK</sequence>
<name>A0A2H0TQS1_9BACT</name>
<dbReference type="Proteomes" id="UP000230154">
    <property type="component" value="Unassembled WGS sequence"/>
</dbReference>
<evidence type="ECO:0000313" key="3">
    <source>
        <dbReference type="Proteomes" id="UP000230154"/>
    </source>
</evidence>
<keyword evidence="1" id="KW-1133">Transmembrane helix</keyword>
<protein>
    <submittedName>
        <fullName evidence="2">DUF378 domain-containing protein</fullName>
    </submittedName>
</protein>
<dbReference type="AlphaFoldDB" id="A0A2H0TQS1"/>
<gene>
    <name evidence="2" type="ORF">COU35_02265</name>
</gene>
<organism evidence="2 3">
    <name type="scientific">Candidatus Magasanikbacteria bacterium CG10_big_fil_rev_8_21_14_0_10_47_10</name>
    <dbReference type="NCBI Taxonomy" id="1974652"/>
    <lineage>
        <taxon>Bacteria</taxon>
        <taxon>Candidatus Magasanikiibacteriota</taxon>
    </lineage>
</organism>
<accession>A0A2H0TQS1</accession>
<dbReference type="Pfam" id="PF04070">
    <property type="entry name" value="DUF378"/>
    <property type="match status" value="1"/>
</dbReference>
<keyword evidence="1" id="KW-0472">Membrane</keyword>
<comment type="caution">
    <text evidence="2">The sequence shown here is derived from an EMBL/GenBank/DDBJ whole genome shotgun (WGS) entry which is preliminary data.</text>
</comment>
<dbReference type="EMBL" id="PFCB01000020">
    <property type="protein sequence ID" value="PIR74498.1"/>
    <property type="molecule type" value="Genomic_DNA"/>
</dbReference>
<proteinExistence type="predicted"/>
<dbReference type="PANTHER" id="PTHR37304">
    <property type="entry name" value="MEMBRANE PROTEIN-RELATED"/>
    <property type="match status" value="1"/>
</dbReference>
<evidence type="ECO:0000256" key="1">
    <source>
        <dbReference type="SAM" id="Phobius"/>
    </source>
</evidence>
<dbReference type="InterPro" id="IPR007211">
    <property type="entry name" value="DUF378"/>
</dbReference>